<accession>L8H0K5</accession>
<dbReference type="KEGG" id="acan:ACA1_371280"/>
<protein>
    <submittedName>
        <fullName evidence="1">Uncharacterized protein</fullName>
    </submittedName>
</protein>
<dbReference type="GeneID" id="14918943"/>
<dbReference type="Proteomes" id="UP000011083">
    <property type="component" value="Unassembled WGS sequence"/>
</dbReference>
<evidence type="ECO:0000313" key="1">
    <source>
        <dbReference type="EMBL" id="ELR18303.1"/>
    </source>
</evidence>
<name>L8H0K5_ACACF</name>
<sequence length="190" mass="19482">MAQQQNDATITDAERAYGCGSCGGGSLSLVAPVVPLDSQPTGPIDVNQAFSSVWLGSAQNIPGDGIYAPILAWSSTGSPNLAAGPVVVTTGKYMVAFASQSAPPSPSPRRRSIQIVLKRGATPYVIAQDTKQPSANSAIPMVLHAQTLGNFIAGDEIWVQAAQTSTVALPLAVGVATKFHVQPRNGASTA</sequence>
<evidence type="ECO:0000313" key="2">
    <source>
        <dbReference type="Proteomes" id="UP000011083"/>
    </source>
</evidence>
<dbReference type="RefSeq" id="XP_004340323.1">
    <property type="nucleotide sequence ID" value="XM_004340275.1"/>
</dbReference>
<dbReference type="EMBL" id="KB007960">
    <property type="protein sequence ID" value="ELR18303.1"/>
    <property type="molecule type" value="Genomic_DNA"/>
</dbReference>
<gene>
    <name evidence="1" type="ORF">ACA1_371280</name>
</gene>
<proteinExistence type="predicted"/>
<dbReference type="VEuPathDB" id="AmoebaDB:ACA1_371280"/>
<organism evidence="1 2">
    <name type="scientific">Acanthamoeba castellanii (strain ATCC 30010 / Neff)</name>
    <dbReference type="NCBI Taxonomy" id="1257118"/>
    <lineage>
        <taxon>Eukaryota</taxon>
        <taxon>Amoebozoa</taxon>
        <taxon>Discosea</taxon>
        <taxon>Longamoebia</taxon>
        <taxon>Centramoebida</taxon>
        <taxon>Acanthamoebidae</taxon>
        <taxon>Acanthamoeba</taxon>
    </lineage>
</organism>
<reference evidence="1 2" key="1">
    <citation type="journal article" date="2013" name="Genome Biol.">
        <title>Genome of Acanthamoeba castellanii highlights extensive lateral gene transfer and early evolution of tyrosine kinase signaling.</title>
        <authorList>
            <person name="Clarke M."/>
            <person name="Lohan A.J."/>
            <person name="Liu B."/>
            <person name="Lagkouvardos I."/>
            <person name="Roy S."/>
            <person name="Zafar N."/>
            <person name="Bertelli C."/>
            <person name="Schilde C."/>
            <person name="Kianianmomeni A."/>
            <person name="Burglin T.R."/>
            <person name="Frech C."/>
            <person name="Turcotte B."/>
            <person name="Kopec K.O."/>
            <person name="Synnott J.M."/>
            <person name="Choo C."/>
            <person name="Paponov I."/>
            <person name="Finkler A."/>
            <person name="Soon Heng Tan C."/>
            <person name="Hutchins A.P."/>
            <person name="Weinmeier T."/>
            <person name="Rattei T."/>
            <person name="Chu J.S."/>
            <person name="Gimenez G."/>
            <person name="Irimia M."/>
            <person name="Rigden D.J."/>
            <person name="Fitzpatrick D.A."/>
            <person name="Lorenzo-Morales J."/>
            <person name="Bateman A."/>
            <person name="Chiu C.H."/>
            <person name="Tang P."/>
            <person name="Hegemann P."/>
            <person name="Fromm H."/>
            <person name="Raoult D."/>
            <person name="Greub G."/>
            <person name="Miranda-Saavedra D."/>
            <person name="Chen N."/>
            <person name="Nash P."/>
            <person name="Ginger M.L."/>
            <person name="Horn M."/>
            <person name="Schaap P."/>
            <person name="Caler L."/>
            <person name="Loftus B."/>
        </authorList>
    </citation>
    <scope>NUCLEOTIDE SEQUENCE [LARGE SCALE GENOMIC DNA]</scope>
    <source>
        <strain evidence="1 2">Neff</strain>
    </source>
</reference>
<keyword evidence="2" id="KW-1185">Reference proteome</keyword>
<dbReference type="AlphaFoldDB" id="L8H0K5"/>